<reference evidence="1 2" key="1">
    <citation type="submission" date="2019-02" db="EMBL/GenBank/DDBJ databases">
        <title>Deep-cultivation of Planctomycetes and their phenomic and genomic characterization uncovers novel biology.</title>
        <authorList>
            <person name="Wiegand S."/>
            <person name="Jogler M."/>
            <person name="Boedeker C."/>
            <person name="Pinto D."/>
            <person name="Vollmers J."/>
            <person name="Rivas-Marin E."/>
            <person name="Kohn T."/>
            <person name="Peeters S.H."/>
            <person name="Heuer A."/>
            <person name="Rast P."/>
            <person name="Oberbeckmann S."/>
            <person name="Bunk B."/>
            <person name="Jeske O."/>
            <person name="Meyerdierks A."/>
            <person name="Storesund J.E."/>
            <person name="Kallscheuer N."/>
            <person name="Luecker S."/>
            <person name="Lage O.M."/>
            <person name="Pohl T."/>
            <person name="Merkel B.J."/>
            <person name="Hornburger P."/>
            <person name="Mueller R.-W."/>
            <person name="Bruemmer F."/>
            <person name="Labrenz M."/>
            <person name="Spormann A.M."/>
            <person name="Op den Camp H."/>
            <person name="Overmann J."/>
            <person name="Amann R."/>
            <person name="Jetten M.S.M."/>
            <person name="Mascher T."/>
            <person name="Medema M.H."/>
            <person name="Devos D.P."/>
            <person name="Kaster A.-K."/>
            <person name="Ovreas L."/>
            <person name="Rohde M."/>
            <person name="Galperin M.Y."/>
            <person name="Jogler C."/>
        </authorList>
    </citation>
    <scope>NUCLEOTIDE SEQUENCE [LARGE SCALE GENOMIC DNA]</scope>
    <source>
        <strain evidence="1 2">HG15A2</strain>
    </source>
</reference>
<keyword evidence="2" id="KW-1185">Reference proteome</keyword>
<organism evidence="1 2">
    <name type="scientific">Adhaeretor mobilis</name>
    <dbReference type="NCBI Taxonomy" id="1930276"/>
    <lineage>
        <taxon>Bacteria</taxon>
        <taxon>Pseudomonadati</taxon>
        <taxon>Planctomycetota</taxon>
        <taxon>Planctomycetia</taxon>
        <taxon>Pirellulales</taxon>
        <taxon>Lacipirellulaceae</taxon>
        <taxon>Adhaeretor</taxon>
    </lineage>
</organism>
<accession>A0A517MQW3</accession>
<evidence type="ECO:0000313" key="1">
    <source>
        <dbReference type="EMBL" id="QDS97278.1"/>
    </source>
</evidence>
<dbReference type="EMBL" id="CP036263">
    <property type="protein sequence ID" value="QDS97278.1"/>
    <property type="molecule type" value="Genomic_DNA"/>
</dbReference>
<proteinExistence type="predicted"/>
<dbReference type="AlphaFoldDB" id="A0A517MQW3"/>
<dbReference type="KEGG" id="amob:HG15A2_05390"/>
<protein>
    <submittedName>
        <fullName evidence="1">Uncharacterized protein</fullName>
    </submittedName>
</protein>
<dbReference type="Proteomes" id="UP000319852">
    <property type="component" value="Chromosome"/>
</dbReference>
<dbReference type="RefSeq" id="WP_145057529.1">
    <property type="nucleotide sequence ID" value="NZ_CP036263.1"/>
</dbReference>
<gene>
    <name evidence="1" type="ORF">HG15A2_05390</name>
</gene>
<name>A0A517MQW3_9BACT</name>
<evidence type="ECO:0000313" key="2">
    <source>
        <dbReference type="Proteomes" id="UP000319852"/>
    </source>
</evidence>
<dbReference type="OrthoDB" id="284920at2"/>
<sequence>MSKNAAGVVRLAAASLVLGLIWCVALPQFAATPRMHARIEWLEERGIDPSAMYYTELEAMRPILRRLEGHGTGVCSRD</sequence>